<reference evidence="1" key="1">
    <citation type="submission" date="2022-02" db="EMBL/GenBank/DDBJ databases">
        <title>Plant Genome Project.</title>
        <authorList>
            <person name="Zhang R.-G."/>
        </authorList>
    </citation>
    <scope>NUCLEOTIDE SEQUENCE</scope>
    <source>
        <strain evidence="1">AT1</strain>
    </source>
</reference>
<proteinExistence type="predicted"/>
<dbReference type="EMBL" id="CM046389">
    <property type="protein sequence ID" value="KAI8566554.1"/>
    <property type="molecule type" value="Genomic_DNA"/>
</dbReference>
<comment type="caution">
    <text evidence="1">The sequence shown here is derived from an EMBL/GenBank/DDBJ whole genome shotgun (WGS) entry which is preliminary data.</text>
</comment>
<sequence>MEEMREAAMAYYANMSKDQQKTLVSFYKSIDANGNGEVSIQEYLDSLVKKGHNLGLHTNLFKLLDKNDHGTLDFEESVTFFYMLTSNRLVICAGCQSYLWGLHFLCIKCHKVDKEKTYDLCCSCYRNKNFTHAHSCFMDNYALLRNARSMVTYCCSYCPTYI</sequence>
<gene>
    <name evidence="1" type="ORF">RHMOL_Rhmol02G0049700</name>
</gene>
<organism evidence="1 2">
    <name type="scientific">Rhododendron molle</name>
    <name type="common">Chinese azalea</name>
    <name type="synonym">Azalea mollis</name>
    <dbReference type="NCBI Taxonomy" id="49168"/>
    <lineage>
        <taxon>Eukaryota</taxon>
        <taxon>Viridiplantae</taxon>
        <taxon>Streptophyta</taxon>
        <taxon>Embryophyta</taxon>
        <taxon>Tracheophyta</taxon>
        <taxon>Spermatophyta</taxon>
        <taxon>Magnoliopsida</taxon>
        <taxon>eudicotyledons</taxon>
        <taxon>Gunneridae</taxon>
        <taxon>Pentapetalae</taxon>
        <taxon>asterids</taxon>
        <taxon>Ericales</taxon>
        <taxon>Ericaceae</taxon>
        <taxon>Ericoideae</taxon>
        <taxon>Rhodoreae</taxon>
        <taxon>Rhododendron</taxon>
    </lineage>
</organism>
<name>A0ACC0PN53_RHOML</name>
<evidence type="ECO:0000313" key="2">
    <source>
        <dbReference type="Proteomes" id="UP001062846"/>
    </source>
</evidence>
<dbReference type="Proteomes" id="UP001062846">
    <property type="component" value="Chromosome 2"/>
</dbReference>
<accession>A0ACC0PN53</accession>
<protein>
    <submittedName>
        <fullName evidence="1">Uncharacterized protein</fullName>
    </submittedName>
</protein>
<keyword evidence="2" id="KW-1185">Reference proteome</keyword>
<evidence type="ECO:0000313" key="1">
    <source>
        <dbReference type="EMBL" id="KAI8566554.1"/>
    </source>
</evidence>